<accession>A0AAW0DHQ4</accession>
<gene>
    <name evidence="3" type="ORF">VNI00_004444</name>
</gene>
<dbReference type="EMBL" id="JAYKXP010000012">
    <property type="protein sequence ID" value="KAK7051470.1"/>
    <property type="molecule type" value="Genomic_DNA"/>
</dbReference>
<organism evidence="3 4">
    <name type="scientific">Paramarasmius palmivorus</name>
    <dbReference type="NCBI Taxonomy" id="297713"/>
    <lineage>
        <taxon>Eukaryota</taxon>
        <taxon>Fungi</taxon>
        <taxon>Dikarya</taxon>
        <taxon>Basidiomycota</taxon>
        <taxon>Agaricomycotina</taxon>
        <taxon>Agaricomycetes</taxon>
        <taxon>Agaricomycetidae</taxon>
        <taxon>Agaricales</taxon>
        <taxon>Marasmiineae</taxon>
        <taxon>Marasmiaceae</taxon>
        <taxon>Paramarasmius</taxon>
    </lineage>
</organism>
<dbReference type="PANTHER" id="PTHR40465:SF1">
    <property type="entry name" value="DUF6534 DOMAIN-CONTAINING PROTEIN"/>
    <property type="match status" value="1"/>
</dbReference>
<keyword evidence="4" id="KW-1185">Reference proteome</keyword>
<feature type="transmembrane region" description="Helical" evidence="1">
    <location>
        <begin position="163"/>
        <end position="182"/>
    </location>
</feature>
<dbReference type="AlphaFoldDB" id="A0AAW0DHQ4"/>
<evidence type="ECO:0000259" key="2">
    <source>
        <dbReference type="Pfam" id="PF20152"/>
    </source>
</evidence>
<feature type="transmembrane region" description="Helical" evidence="1">
    <location>
        <begin position="28"/>
        <end position="52"/>
    </location>
</feature>
<dbReference type="InterPro" id="IPR045339">
    <property type="entry name" value="DUF6534"/>
</dbReference>
<protein>
    <recommendedName>
        <fullName evidence="2">DUF6534 domain-containing protein</fullName>
    </recommendedName>
</protein>
<dbReference type="Proteomes" id="UP001383192">
    <property type="component" value="Unassembled WGS sequence"/>
</dbReference>
<dbReference type="Pfam" id="PF20152">
    <property type="entry name" value="DUF6534"/>
    <property type="match status" value="1"/>
</dbReference>
<proteinExistence type="predicted"/>
<evidence type="ECO:0000313" key="3">
    <source>
        <dbReference type="EMBL" id="KAK7051470.1"/>
    </source>
</evidence>
<dbReference type="PANTHER" id="PTHR40465">
    <property type="entry name" value="CHROMOSOME 1, WHOLE GENOME SHOTGUN SEQUENCE"/>
    <property type="match status" value="1"/>
</dbReference>
<reference evidence="3 4" key="1">
    <citation type="submission" date="2024-01" db="EMBL/GenBank/DDBJ databases">
        <title>A draft genome for a cacao thread blight-causing isolate of Paramarasmius palmivorus.</title>
        <authorList>
            <person name="Baruah I.K."/>
            <person name="Bukari Y."/>
            <person name="Amoako-Attah I."/>
            <person name="Meinhardt L.W."/>
            <person name="Bailey B.A."/>
            <person name="Cohen S.P."/>
        </authorList>
    </citation>
    <scope>NUCLEOTIDE SEQUENCE [LARGE SCALE GENOMIC DNA]</scope>
    <source>
        <strain evidence="3 4">GH-12</strain>
    </source>
</reference>
<feature type="domain" description="DUF6534" evidence="2">
    <location>
        <begin position="145"/>
        <end position="198"/>
    </location>
</feature>
<feature type="transmembrane region" description="Helical" evidence="1">
    <location>
        <begin position="133"/>
        <end position="151"/>
    </location>
</feature>
<keyword evidence="1" id="KW-1133">Transmembrane helix</keyword>
<name>A0AAW0DHQ4_9AGAR</name>
<feature type="transmembrane region" description="Helical" evidence="1">
    <location>
        <begin position="99"/>
        <end position="121"/>
    </location>
</feature>
<keyword evidence="1" id="KW-0472">Membrane</keyword>
<evidence type="ECO:0000256" key="1">
    <source>
        <dbReference type="SAM" id="Phobius"/>
    </source>
</evidence>
<comment type="caution">
    <text evidence="3">The sequence shown here is derived from an EMBL/GenBank/DDBJ whole genome shotgun (WGS) entry which is preliminary data.</text>
</comment>
<feature type="transmembrane region" description="Helical" evidence="1">
    <location>
        <begin position="64"/>
        <end position="87"/>
    </location>
</feature>
<sequence length="267" mass="30087">MSQLSGVAFVQAIVYFKLYSSDTPVLKVMVLVVWSLDAIHSTCLVAALFVYFVTFRGDDSKIDYIPWSIAFSVVVTAIQTLIAHCFFSHKIFKSSNRNYYVTTPIIVLALARVGAATVTTSEMSVHWALRFERLLYLLLPGCAFNTILLLPENIPDLAATASLICWLLMPHNLIFLGLHFIIEKLYANSLLASLNTRKALRQMGPRLSPWSDTSLPVLSFEDFPPSVPPRNPLNLMNPADMDYLSRAKSRKVVLLYFIRGFWLSQDC</sequence>
<keyword evidence="1" id="KW-0812">Transmembrane</keyword>
<evidence type="ECO:0000313" key="4">
    <source>
        <dbReference type="Proteomes" id="UP001383192"/>
    </source>
</evidence>